<name>A0AAP5I725_9CYAN</name>
<dbReference type="SUPFAM" id="SSF52540">
    <property type="entry name" value="P-loop containing nucleoside triphosphate hydrolases"/>
    <property type="match status" value="1"/>
</dbReference>
<keyword evidence="5" id="KW-0819">tRNA processing</keyword>
<keyword evidence="7" id="KW-0547">Nucleotide-binding</keyword>
<dbReference type="PANTHER" id="PTHR33540:SF2">
    <property type="entry name" value="TRNA THREONYLCARBAMOYLADENOSINE BIOSYNTHESIS PROTEIN TSAE"/>
    <property type="match status" value="1"/>
</dbReference>
<keyword evidence="4" id="KW-0963">Cytoplasm</keyword>
<dbReference type="Pfam" id="PF02367">
    <property type="entry name" value="TsaE"/>
    <property type="match status" value="1"/>
</dbReference>
<gene>
    <name evidence="11" type="primary">tsaE</name>
    <name evidence="11" type="ORF">G7B40_009540</name>
</gene>
<dbReference type="PANTHER" id="PTHR33540">
    <property type="entry name" value="TRNA THREONYLCARBAMOYLADENOSINE BIOSYNTHESIS PROTEIN TSAE"/>
    <property type="match status" value="1"/>
</dbReference>
<dbReference type="GO" id="GO:0002949">
    <property type="term" value="P:tRNA threonylcarbamoyladenosine modification"/>
    <property type="evidence" value="ECO:0007669"/>
    <property type="project" value="InterPro"/>
</dbReference>
<evidence type="ECO:0000313" key="11">
    <source>
        <dbReference type="EMBL" id="MDR9894807.1"/>
    </source>
</evidence>
<keyword evidence="12" id="KW-1185">Reference proteome</keyword>
<dbReference type="RefSeq" id="WP_208351828.1">
    <property type="nucleotide sequence ID" value="NZ_JAALHA020000003.1"/>
</dbReference>
<dbReference type="GO" id="GO:0046872">
    <property type="term" value="F:metal ion binding"/>
    <property type="evidence" value="ECO:0007669"/>
    <property type="project" value="UniProtKB-KW"/>
</dbReference>
<evidence type="ECO:0000256" key="10">
    <source>
        <dbReference type="ARBA" id="ARBA00032441"/>
    </source>
</evidence>
<evidence type="ECO:0000256" key="9">
    <source>
        <dbReference type="ARBA" id="ARBA00022842"/>
    </source>
</evidence>
<dbReference type="AlphaFoldDB" id="A0AAP5I725"/>
<evidence type="ECO:0000256" key="7">
    <source>
        <dbReference type="ARBA" id="ARBA00022741"/>
    </source>
</evidence>
<evidence type="ECO:0000256" key="2">
    <source>
        <dbReference type="ARBA" id="ARBA00007599"/>
    </source>
</evidence>
<keyword evidence="8" id="KW-0067">ATP-binding</keyword>
<dbReference type="Proteomes" id="UP000667802">
    <property type="component" value="Unassembled WGS sequence"/>
</dbReference>
<evidence type="ECO:0000256" key="1">
    <source>
        <dbReference type="ARBA" id="ARBA00004496"/>
    </source>
</evidence>
<comment type="subcellular location">
    <subcellularLocation>
        <location evidence="1">Cytoplasm</location>
    </subcellularLocation>
</comment>
<dbReference type="Gene3D" id="3.40.50.300">
    <property type="entry name" value="P-loop containing nucleotide triphosphate hydrolases"/>
    <property type="match status" value="1"/>
</dbReference>
<evidence type="ECO:0000256" key="4">
    <source>
        <dbReference type="ARBA" id="ARBA00022490"/>
    </source>
</evidence>
<evidence type="ECO:0000256" key="3">
    <source>
        <dbReference type="ARBA" id="ARBA00019010"/>
    </source>
</evidence>
<dbReference type="GO" id="GO:0005524">
    <property type="term" value="F:ATP binding"/>
    <property type="evidence" value="ECO:0007669"/>
    <property type="project" value="UniProtKB-KW"/>
</dbReference>
<organism evidence="11 12">
    <name type="scientific">Aetokthonos hydrillicola Thurmond2011</name>
    <dbReference type="NCBI Taxonomy" id="2712845"/>
    <lineage>
        <taxon>Bacteria</taxon>
        <taxon>Bacillati</taxon>
        <taxon>Cyanobacteriota</taxon>
        <taxon>Cyanophyceae</taxon>
        <taxon>Nostocales</taxon>
        <taxon>Hapalosiphonaceae</taxon>
        <taxon>Aetokthonos</taxon>
    </lineage>
</organism>
<dbReference type="NCBIfam" id="TIGR00150">
    <property type="entry name" value="T6A_YjeE"/>
    <property type="match status" value="1"/>
</dbReference>
<dbReference type="GO" id="GO:0005737">
    <property type="term" value="C:cytoplasm"/>
    <property type="evidence" value="ECO:0007669"/>
    <property type="project" value="UniProtKB-SubCell"/>
</dbReference>
<comment type="caution">
    <text evidence="11">The sequence shown here is derived from an EMBL/GenBank/DDBJ whole genome shotgun (WGS) entry which is preliminary data.</text>
</comment>
<sequence>MIIFLPDAEATRSLGIALGQILTPGTVILLEGDLGAGKTTLVQGIAQGLGIPFPIVSPTFTLINEYTEGRLPLYHLDLYRLEPKDIVSLNLETYWEGVEVTPGIVAIEWAQRMPYKPDTYLNVRLRYENENTRQAEFTPFNCTIPELRMRRDRDAARLGETGKPNESI</sequence>
<reference evidence="12" key="1">
    <citation type="journal article" date="2021" name="Science">
        <title>Hunting the eagle killer: A cyanobacterial neurotoxin causes vacuolar myelinopathy.</title>
        <authorList>
            <person name="Breinlinger S."/>
            <person name="Phillips T.J."/>
            <person name="Haram B.N."/>
            <person name="Mares J."/>
            <person name="Martinez Yerena J.A."/>
            <person name="Hrouzek P."/>
            <person name="Sobotka R."/>
            <person name="Henderson W.M."/>
            <person name="Schmieder P."/>
            <person name="Williams S.M."/>
            <person name="Lauderdale J.D."/>
            <person name="Wilde H.D."/>
            <person name="Gerrin W."/>
            <person name="Kust A."/>
            <person name="Washington J.W."/>
            <person name="Wagner C."/>
            <person name="Geier B."/>
            <person name="Liebeke M."/>
            <person name="Enke H."/>
            <person name="Niedermeyer T.H.J."/>
            <person name="Wilde S.B."/>
        </authorList>
    </citation>
    <scope>NUCLEOTIDE SEQUENCE [LARGE SCALE GENOMIC DNA]</scope>
    <source>
        <strain evidence="12">Thurmond2011</strain>
    </source>
</reference>
<evidence type="ECO:0000256" key="6">
    <source>
        <dbReference type="ARBA" id="ARBA00022723"/>
    </source>
</evidence>
<accession>A0AAP5I725</accession>
<keyword evidence="9" id="KW-0460">Magnesium</keyword>
<proteinExistence type="inferred from homology"/>
<dbReference type="InterPro" id="IPR003442">
    <property type="entry name" value="T6A_TsaE"/>
</dbReference>
<evidence type="ECO:0000256" key="8">
    <source>
        <dbReference type="ARBA" id="ARBA00022840"/>
    </source>
</evidence>
<comment type="similarity">
    <text evidence="2">Belongs to the TsaE family.</text>
</comment>
<protein>
    <recommendedName>
        <fullName evidence="3">tRNA threonylcarbamoyladenosine biosynthesis protein TsaE</fullName>
    </recommendedName>
    <alternativeName>
        <fullName evidence="10">t(6)A37 threonylcarbamoyladenosine biosynthesis protein TsaE</fullName>
    </alternativeName>
</protein>
<keyword evidence="6" id="KW-0479">Metal-binding</keyword>
<dbReference type="InterPro" id="IPR027417">
    <property type="entry name" value="P-loop_NTPase"/>
</dbReference>
<evidence type="ECO:0000256" key="5">
    <source>
        <dbReference type="ARBA" id="ARBA00022694"/>
    </source>
</evidence>
<evidence type="ECO:0000313" key="12">
    <source>
        <dbReference type="Proteomes" id="UP000667802"/>
    </source>
</evidence>
<dbReference type="EMBL" id="JAALHA020000003">
    <property type="protein sequence ID" value="MDR9894807.1"/>
    <property type="molecule type" value="Genomic_DNA"/>
</dbReference>